<keyword evidence="3" id="KW-0378">Hydrolase</keyword>
<dbReference type="PROSITE" id="PS51858">
    <property type="entry name" value="PPPDE"/>
    <property type="match status" value="1"/>
</dbReference>
<evidence type="ECO:0000256" key="1">
    <source>
        <dbReference type="ARBA" id="ARBA00008140"/>
    </source>
</evidence>
<comment type="similarity">
    <text evidence="1">Belongs to the DeSI family.</text>
</comment>
<keyword evidence="2" id="KW-0645">Protease</keyword>
<dbReference type="Gene3D" id="3.90.1720.30">
    <property type="entry name" value="PPPDE domains"/>
    <property type="match status" value="1"/>
</dbReference>
<dbReference type="GO" id="GO:0006508">
    <property type="term" value="P:proteolysis"/>
    <property type="evidence" value="ECO:0007669"/>
    <property type="project" value="UniProtKB-KW"/>
</dbReference>
<evidence type="ECO:0000256" key="4">
    <source>
        <dbReference type="SAM" id="MobiDB-lite"/>
    </source>
</evidence>
<organism evidence="6">
    <name type="scientific">Chromera velia CCMP2878</name>
    <dbReference type="NCBI Taxonomy" id="1169474"/>
    <lineage>
        <taxon>Eukaryota</taxon>
        <taxon>Sar</taxon>
        <taxon>Alveolata</taxon>
        <taxon>Colpodellida</taxon>
        <taxon>Chromeraceae</taxon>
        <taxon>Chromera</taxon>
    </lineage>
</organism>
<dbReference type="SMART" id="SM01179">
    <property type="entry name" value="DUF862"/>
    <property type="match status" value="1"/>
</dbReference>
<dbReference type="AlphaFoldDB" id="A0A0G4FI26"/>
<dbReference type="Pfam" id="PF05903">
    <property type="entry name" value="Peptidase_C97"/>
    <property type="match status" value="1"/>
</dbReference>
<dbReference type="VEuPathDB" id="CryptoDB:Cvel_3368"/>
<sequence>MGANQTSEAPQGAPAGPSQSSASPPAKSGSTGRIIDPAKAKNKVQLAATVLGGIPPFQAYHTSVVVNGEEYFFDMGGVETTRNLGSHQQANQAGQKTAVIDMGMSDKSGSDVLLALRSHFGEGSYDLVRKNCNSFSDCALFYLLGKRLDGRYKQLERMGAANPGLLAQVTGGEYKPNPKAEGFDIEKVIDGVDPEKVWKTPGHATGGEVVSDKEEMRRKRLAALQGVGAS</sequence>
<evidence type="ECO:0000256" key="2">
    <source>
        <dbReference type="ARBA" id="ARBA00022670"/>
    </source>
</evidence>
<dbReference type="InterPro" id="IPR042266">
    <property type="entry name" value="PPPDE_sf"/>
</dbReference>
<dbReference type="GO" id="GO:0070646">
    <property type="term" value="P:protein modification by small protein removal"/>
    <property type="evidence" value="ECO:0007669"/>
    <property type="project" value="TreeGrafter"/>
</dbReference>
<accession>A0A0G4FI26</accession>
<dbReference type="GO" id="GO:0008233">
    <property type="term" value="F:peptidase activity"/>
    <property type="evidence" value="ECO:0007669"/>
    <property type="project" value="UniProtKB-KW"/>
</dbReference>
<gene>
    <name evidence="6" type="ORF">Cvel_3368</name>
</gene>
<evidence type="ECO:0000256" key="3">
    <source>
        <dbReference type="ARBA" id="ARBA00022801"/>
    </source>
</evidence>
<feature type="region of interest" description="Disordered" evidence="4">
    <location>
        <begin position="1"/>
        <end position="34"/>
    </location>
</feature>
<dbReference type="InterPro" id="IPR008580">
    <property type="entry name" value="PPPDE_dom"/>
</dbReference>
<feature type="domain" description="PPPDE" evidence="5">
    <location>
        <begin position="42"/>
        <end position="166"/>
    </location>
</feature>
<proteinExistence type="inferred from homology"/>
<evidence type="ECO:0000259" key="5">
    <source>
        <dbReference type="PROSITE" id="PS51858"/>
    </source>
</evidence>
<feature type="compositionally biased region" description="Low complexity" evidence="4">
    <location>
        <begin position="9"/>
        <end position="30"/>
    </location>
</feature>
<name>A0A0G4FI26_9ALVE</name>
<protein>
    <recommendedName>
        <fullName evidence="5">PPPDE domain-containing protein</fullName>
    </recommendedName>
</protein>
<dbReference type="PANTHER" id="PTHR12378">
    <property type="entry name" value="DESUMOYLATING ISOPEPTIDASE"/>
    <property type="match status" value="1"/>
</dbReference>
<dbReference type="EMBL" id="CDMZ01000385">
    <property type="protein sequence ID" value="CEM13144.1"/>
    <property type="molecule type" value="Genomic_DNA"/>
</dbReference>
<evidence type="ECO:0000313" key="6">
    <source>
        <dbReference type="EMBL" id="CEM13144.1"/>
    </source>
</evidence>
<reference evidence="6" key="1">
    <citation type="submission" date="2014-11" db="EMBL/GenBank/DDBJ databases">
        <authorList>
            <person name="Otto D Thomas"/>
            <person name="Naeem Raeece"/>
        </authorList>
    </citation>
    <scope>NUCLEOTIDE SEQUENCE</scope>
</reference>